<dbReference type="Proteomes" id="UP000529417">
    <property type="component" value="Unassembled WGS sequence"/>
</dbReference>
<dbReference type="Gene3D" id="1.10.10.10">
    <property type="entry name" value="Winged helix-like DNA-binding domain superfamily/Winged helix DNA-binding domain"/>
    <property type="match status" value="1"/>
</dbReference>
<evidence type="ECO:0000256" key="2">
    <source>
        <dbReference type="ARBA" id="ARBA00023125"/>
    </source>
</evidence>
<name>A0A7Z0HXF0_9RHOB</name>
<dbReference type="SMART" id="SM00345">
    <property type="entry name" value="HTH_GNTR"/>
    <property type="match status" value="1"/>
</dbReference>
<evidence type="ECO:0000313" key="6">
    <source>
        <dbReference type="Proteomes" id="UP000529417"/>
    </source>
</evidence>
<dbReference type="CDD" id="cd07377">
    <property type="entry name" value="WHTH_GntR"/>
    <property type="match status" value="1"/>
</dbReference>
<protein>
    <submittedName>
        <fullName evidence="5">GntR family transcriptional regulator</fullName>
    </submittedName>
</protein>
<dbReference type="InterPro" id="IPR008920">
    <property type="entry name" value="TF_FadR/GntR_C"/>
</dbReference>
<dbReference type="GO" id="GO:0003700">
    <property type="term" value="F:DNA-binding transcription factor activity"/>
    <property type="evidence" value="ECO:0007669"/>
    <property type="project" value="InterPro"/>
</dbReference>
<dbReference type="SUPFAM" id="SSF48008">
    <property type="entry name" value="GntR ligand-binding domain-like"/>
    <property type="match status" value="1"/>
</dbReference>
<reference evidence="5 6" key="1">
    <citation type="journal article" date="2000" name="Arch. Microbiol.">
        <title>Rhodobaca bogoriensis gen. nov. and sp. nov., an alkaliphilic purple nonsulfur bacterium from African Rift Valley soda lakes.</title>
        <authorList>
            <person name="Milford A.D."/>
            <person name="Achenbach L.A."/>
            <person name="Jung D.O."/>
            <person name="Madigan M.T."/>
        </authorList>
    </citation>
    <scope>NUCLEOTIDE SEQUENCE [LARGE SCALE GENOMIC DNA]</scope>
    <source>
        <strain evidence="5 6">2376</strain>
    </source>
</reference>
<feature type="domain" description="HTH gntR-type" evidence="4">
    <location>
        <begin position="4"/>
        <end position="71"/>
    </location>
</feature>
<dbReference type="PRINTS" id="PR00035">
    <property type="entry name" value="HTHGNTR"/>
</dbReference>
<dbReference type="EMBL" id="JACBXS010000004">
    <property type="protein sequence ID" value="NYS23935.1"/>
    <property type="molecule type" value="Genomic_DNA"/>
</dbReference>
<keyword evidence="6" id="KW-1185">Reference proteome</keyword>
<evidence type="ECO:0000313" key="5">
    <source>
        <dbReference type="EMBL" id="NYS23935.1"/>
    </source>
</evidence>
<dbReference type="Pfam" id="PF07729">
    <property type="entry name" value="FCD"/>
    <property type="match status" value="1"/>
</dbReference>
<gene>
    <name evidence="5" type="ORF">HUK65_02945</name>
</gene>
<dbReference type="PANTHER" id="PTHR43537:SF49">
    <property type="entry name" value="TRANSCRIPTIONAL REGULATORY PROTEIN"/>
    <property type="match status" value="1"/>
</dbReference>
<dbReference type="SUPFAM" id="SSF46785">
    <property type="entry name" value="Winged helix' DNA-binding domain"/>
    <property type="match status" value="1"/>
</dbReference>
<dbReference type="PRINTS" id="PR00033">
    <property type="entry name" value="HTHASNC"/>
</dbReference>
<dbReference type="PROSITE" id="PS50949">
    <property type="entry name" value="HTH_GNTR"/>
    <property type="match status" value="1"/>
</dbReference>
<dbReference type="InterPro" id="IPR036390">
    <property type="entry name" value="WH_DNA-bd_sf"/>
</dbReference>
<dbReference type="PANTHER" id="PTHR43537">
    <property type="entry name" value="TRANSCRIPTIONAL REGULATOR, GNTR FAMILY"/>
    <property type="match status" value="1"/>
</dbReference>
<dbReference type="InterPro" id="IPR011711">
    <property type="entry name" value="GntR_C"/>
</dbReference>
<proteinExistence type="predicted"/>
<accession>A0A7Z0HXF0</accession>
<dbReference type="GO" id="GO:0043565">
    <property type="term" value="F:sequence-specific DNA binding"/>
    <property type="evidence" value="ECO:0007669"/>
    <property type="project" value="InterPro"/>
</dbReference>
<comment type="caution">
    <text evidence="5">The sequence shown here is derived from an EMBL/GenBank/DDBJ whole genome shotgun (WGS) entry which is preliminary data.</text>
</comment>
<evidence type="ECO:0000259" key="4">
    <source>
        <dbReference type="PROSITE" id="PS50949"/>
    </source>
</evidence>
<keyword evidence="2" id="KW-0238">DNA-binding</keyword>
<keyword evidence="1" id="KW-0805">Transcription regulation</keyword>
<dbReference type="InterPro" id="IPR036388">
    <property type="entry name" value="WH-like_DNA-bd_sf"/>
</dbReference>
<dbReference type="Gene3D" id="1.20.120.530">
    <property type="entry name" value="GntR ligand-binding domain-like"/>
    <property type="match status" value="1"/>
</dbReference>
<evidence type="ECO:0000256" key="1">
    <source>
        <dbReference type="ARBA" id="ARBA00023015"/>
    </source>
</evidence>
<organism evidence="5 6">
    <name type="scientific">Rhabdonatronobacter sediminivivens</name>
    <dbReference type="NCBI Taxonomy" id="2743469"/>
    <lineage>
        <taxon>Bacteria</taxon>
        <taxon>Pseudomonadati</taxon>
        <taxon>Pseudomonadota</taxon>
        <taxon>Alphaproteobacteria</taxon>
        <taxon>Rhodobacterales</taxon>
        <taxon>Paracoccaceae</taxon>
        <taxon>Rhabdonatronobacter</taxon>
    </lineage>
</organism>
<dbReference type="SMART" id="SM00895">
    <property type="entry name" value="FCD"/>
    <property type="match status" value="1"/>
</dbReference>
<dbReference type="Pfam" id="PF00392">
    <property type="entry name" value="GntR"/>
    <property type="match status" value="1"/>
</dbReference>
<sequence>MIEASQGQGAYQRLLEEIRRGQILPGARLREIDLAARLGISRTPVREAIRKLEADGLVEHVPRHGASLRRLSYAEVMELYDMRTVLEGTAARLAARAASDIELAELAEINARMTAATADPAQVSRLNRQFHAGILNAAKNRFLRNAMDSMSRTLLILGPSTLLDAERAETAAAEHEALLRALTARDGPGAEAAMRAHIEAAHRTRLRQLREAPGIWGDDGAPDPGSAG</sequence>
<keyword evidence="3" id="KW-0804">Transcription</keyword>
<dbReference type="AlphaFoldDB" id="A0A7Z0HXF0"/>
<evidence type="ECO:0000256" key="3">
    <source>
        <dbReference type="ARBA" id="ARBA00023163"/>
    </source>
</evidence>
<dbReference type="InterPro" id="IPR000524">
    <property type="entry name" value="Tscrpt_reg_HTH_GntR"/>
</dbReference>
<dbReference type="InterPro" id="IPR000485">
    <property type="entry name" value="AsnC-type_HTH_dom"/>
</dbReference>